<comment type="pathway">
    <text evidence="1">Carotenoid biosynthesis; phytoene biosynthesis.</text>
</comment>
<comment type="caution">
    <text evidence="7">The sequence shown here is derived from an EMBL/GenBank/DDBJ whole genome shotgun (WGS) entry which is preliminary data.</text>
</comment>
<dbReference type="Proteomes" id="UP000234479">
    <property type="component" value="Unassembled WGS sequence"/>
</dbReference>
<dbReference type="AlphaFoldDB" id="A0A2N5DLA9"/>
<comment type="similarity">
    <text evidence="2">Belongs to the phytoene/squalene synthase family.</text>
</comment>
<dbReference type="SUPFAM" id="SSF48576">
    <property type="entry name" value="Terpenoid synthases"/>
    <property type="match status" value="1"/>
</dbReference>
<feature type="transmembrane region" description="Helical" evidence="6">
    <location>
        <begin position="136"/>
        <end position="157"/>
    </location>
</feature>
<dbReference type="InterPro" id="IPR033904">
    <property type="entry name" value="Trans_IPPS_HH"/>
</dbReference>
<dbReference type="GO" id="GO:0016117">
    <property type="term" value="P:carotenoid biosynthetic process"/>
    <property type="evidence" value="ECO:0007669"/>
    <property type="project" value="UniProtKB-KW"/>
</dbReference>
<dbReference type="SFLD" id="SFLDG01018">
    <property type="entry name" value="Squalene/Phytoene_Synthase_Lik"/>
    <property type="match status" value="1"/>
</dbReference>
<dbReference type="Pfam" id="PF00494">
    <property type="entry name" value="SQS_PSY"/>
    <property type="match status" value="1"/>
</dbReference>
<protein>
    <submittedName>
        <fullName evidence="7">Phytoene synthase</fullName>
    </submittedName>
</protein>
<dbReference type="PANTHER" id="PTHR31480">
    <property type="entry name" value="BIFUNCTIONAL LYCOPENE CYCLASE/PHYTOENE SYNTHASE"/>
    <property type="match status" value="1"/>
</dbReference>
<dbReference type="CDD" id="cd00683">
    <property type="entry name" value="Trans_IPPS_HH"/>
    <property type="match status" value="1"/>
</dbReference>
<sequence>MSALEADIEAPDLEAQSREAIQKGSKSFAAAAALFDAQTRADAEMLYAWCRHCDDVIDGQTLGHGMSPVADAPARLAALYAQTRSALAGETPTDPVFAAFQTVALRRGIPERYALDMIDGFSMDVEGRTYETLEDLLAYCWGVAGVVGAMMAIVMGVPASDLATLRRAQDLGLGFQLTNIARDIVEDARNDRVYVPRAWLAELNLPVEQLTDPARRADVAALARRLVEAAEPYYASARWGLRDLPVRSAWAIAAARGVYRQIGLDVVSAGPAAWDERVVVSGRMKAWRALEGGIVALRSATLDRLGAVPERPAMWSKI</sequence>
<dbReference type="InterPro" id="IPR002060">
    <property type="entry name" value="Squ/phyt_synthse"/>
</dbReference>
<evidence type="ECO:0000313" key="7">
    <source>
        <dbReference type="EMBL" id="PLR26851.1"/>
    </source>
</evidence>
<dbReference type="Gene3D" id="1.10.600.10">
    <property type="entry name" value="Farnesyl Diphosphate Synthase"/>
    <property type="match status" value="1"/>
</dbReference>
<dbReference type="InterPro" id="IPR044843">
    <property type="entry name" value="Trans_IPPS_bact-type"/>
</dbReference>
<dbReference type="SFLD" id="SFLDS00005">
    <property type="entry name" value="Isoprenoid_Synthase_Type_I"/>
    <property type="match status" value="1"/>
</dbReference>
<evidence type="ECO:0000256" key="6">
    <source>
        <dbReference type="SAM" id="Phobius"/>
    </source>
</evidence>
<reference evidence="7 8" key="1">
    <citation type="submission" date="2017-12" db="EMBL/GenBank/DDBJ databases">
        <title>The genome sequence of Caulobacter sp. 410.</title>
        <authorList>
            <person name="Gao J."/>
            <person name="Mao X."/>
            <person name="Sun J."/>
        </authorList>
    </citation>
    <scope>NUCLEOTIDE SEQUENCE [LARGE SCALE GENOMIC DNA]</scope>
    <source>
        <strain evidence="7 8">410</strain>
    </source>
</reference>
<keyword evidence="4" id="KW-0125">Carotenoid biosynthesis</keyword>
<accession>A0A2N5DLA9</accession>
<keyword evidence="6" id="KW-0812">Transmembrane</keyword>
<dbReference type="SFLD" id="SFLDG01212">
    <property type="entry name" value="Phytoene_synthase_like"/>
    <property type="match status" value="1"/>
</dbReference>
<dbReference type="RefSeq" id="WP_101717629.1">
    <property type="nucleotide sequence ID" value="NZ_PJRS01000017.1"/>
</dbReference>
<dbReference type="GO" id="GO:0004311">
    <property type="term" value="F:geranylgeranyl diphosphate synthase activity"/>
    <property type="evidence" value="ECO:0007669"/>
    <property type="project" value="InterPro"/>
</dbReference>
<evidence type="ECO:0000256" key="3">
    <source>
        <dbReference type="ARBA" id="ARBA00022679"/>
    </source>
</evidence>
<evidence type="ECO:0000313" key="8">
    <source>
        <dbReference type="Proteomes" id="UP000234479"/>
    </source>
</evidence>
<dbReference type="PROSITE" id="PS01044">
    <property type="entry name" value="SQUALEN_PHYTOEN_SYN_1"/>
    <property type="match status" value="1"/>
</dbReference>
<dbReference type="InterPro" id="IPR019845">
    <property type="entry name" value="Squalene/phytoene_synthase_CS"/>
</dbReference>
<evidence type="ECO:0000256" key="2">
    <source>
        <dbReference type="ARBA" id="ARBA00006251"/>
    </source>
</evidence>
<gene>
    <name evidence="7" type="ORF">SGCZBJ_08810</name>
</gene>
<proteinExistence type="inferred from homology"/>
<dbReference type="FunFam" id="1.10.600.10:FF:000020">
    <property type="entry name" value="Phytoene synthase"/>
    <property type="match status" value="1"/>
</dbReference>
<keyword evidence="6" id="KW-0472">Membrane</keyword>
<dbReference type="PROSITE" id="PS01045">
    <property type="entry name" value="SQUALEN_PHYTOEN_SYN_2"/>
    <property type="match status" value="1"/>
</dbReference>
<organism evidence="7 8">
    <name type="scientific">Caulobacter zeae</name>
    <dbReference type="NCBI Taxonomy" id="2055137"/>
    <lineage>
        <taxon>Bacteria</taxon>
        <taxon>Pseudomonadati</taxon>
        <taxon>Pseudomonadota</taxon>
        <taxon>Alphaproteobacteria</taxon>
        <taxon>Caulobacterales</taxon>
        <taxon>Caulobacteraceae</taxon>
        <taxon>Caulobacter</taxon>
    </lineage>
</organism>
<evidence type="ECO:0000256" key="1">
    <source>
        <dbReference type="ARBA" id="ARBA00004684"/>
    </source>
</evidence>
<dbReference type="EMBL" id="PJRS01000017">
    <property type="protein sequence ID" value="PLR26851.1"/>
    <property type="molecule type" value="Genomic_DNA"/>
</dbReference>
<evidence type="ECO:0000256" key="4">
    <source>
        <dbReference type="ARBA" id="ARBA00022746"/>
    </source>
</evidence>
<keyword evidence="3" id="KW-0808">Transferase</keyword>
<comment type="cofactor">
    <cofactor evidence="5">
        <name>ATP</name>
        <dbReference type="ChEBI" id="CHEBI:30616"/>
    </cofactor>
</comment>
<evidence type="ECO:0000256" key="5">
    <source>
        <dbReference type="ARBA" id="ARBA00053028"/>
    </source>
</evidence>
<name>A0A2N5DLA9_9CAUL</name>
<dbReference type="OrthoDB" id="9807580at2"/>
<dbReference type="GO" id="GO:0051996">
    <property type="term" value="F:squalene synthase [NAD(P)H] activity"/>
    <property type="evidence" value="ECO:0007669"/>
    <property type="project" value="InterPro"/>
</dbReference>
<dbReference type="InterPro" id="IPR008949">
    <property type="entry name" value="Isoprenoid_synthase_dom_sf"/>
</dbReference>
<keyword evidence="6" id="KW-1133">Transmembrane helix</keyword>
<keyword evidence="8" id="KW-1185">Reference proteome</keyword>